<evidence type="ECO:0000313" key="10">
    <source>
        <dbReference type="EMBL" id="MFC4293681.1"/>
    </source>
</evidence>
<keyword evidence="11" id="KW-1185">Reference proteome</keyword>
<dbReference type="Gene3D" id="3.30.565.10">
    <property type="entry name" value="Histidine kinase-like ATPase, C-terminal domain"/>
    <property type="match status" value="1"/>
</dbReference>
<evidence type="ECO:0000256" key="5">
    <source>
        <dbReference type="ARBA" id="ARBA00022741"/>
    </source>
</evidence>
<evidence type="ECO:0000256" key="1">
    <source>
        <dbReference type="ARBA" id="ARBA00000085"/>
    </source>
</evidence>
<comment type="caution">
    <text evidence="10">The sequence shown here is derived from an EMBL/GenBank/DDBJ whole genome shotgun (WGS) entry which is preliminary data.</text>
</comment>
<proteinExistence type="predicted"/>
<evidence type="ECO:0000256" key="8">
    <source>
        <dbReference type="SAM" id="Phobius"/>
    </source>
</evidence>
<keyword evidence="6 10" id="KW-0418">Kinase</keyword>
<keyword evidence="7" id="KW-0067">ATP-binding</keyword>
<feature type="domain" description="Signal transduction histidine kinase HWE region" evidence="9">
    <location>
        <begin position="230"/>
        <end position="312"/>
    </location>
</feature>
<dbReference type="SMART" id="SM00911">
    <property type="entry name" value="HWE_HK"/>
    <property type="match status" value="1"/>
</dbReference>
<sequence length="413" mass="45358">MPSLLLFAVVALAMLGSIWLIYSTLQAERDERAQVQRTDNIMQALGDLGRSVINAETGQRGYIITNDRAYLAPYELGRETYPAALARLKQLFSTGPPNAEQDRLMREIEQLADAKFAEMAKGVQFVDEHRIIDANQLILTDRGQELMDRLRNAMVRLEALERDTLGYAQARSTALELRIMPLLAMLAVIISLSLALGLLQISRTARAEAAAAHAEALREARDRADLLARELNHRVKNLFAVILAIVRMTGKGDPAAKGVVDRISQRIHALVNAHEVTQGAVESPTVDLRNLIETAIAPYRSESETCVIEGEAIALPSRLAVPLGLVIHELVTNAVKYGAWAGPGGQVSVAWRTTPDSVHLTWRETGRTLEATERGTGFGSMLIDGSARQIRGSITREFHDEGIEVIFDFPVGD</sequence>
<gene>
    <name evidence="10" type="ORF">ACFO0A_01270</name>
</gene>
<dbReference type="Proteomes" id="UP001595828">
    <property type="component" value="Unassembled WGS sequence"/>
</dbReference>
<keyword evidence="8" id="KW-0472">Membrane</keyword>
<dbReference type="EMBL" id="JBHSDR010000003">
    <property type="protein sequence ID" value="MFC4293681.1"/>
    <property type="molecule type" value="Genomic_DNA"/>
</dbReference>
<protein>
    <recommendedName>
        <fullName evidence="2">histidine kinase</fullName>
        <ecNumber evidence="2">2.7.13.3</ecNumber>
    </recommendedName>
</protein>
<dbReference type="EC" id="2.7.13.3" evidence="2"/>
<dbReference type="CDD" id="cd19410">
    <property type="entry name" value="HK9-like_sensor"/>
    <property type="match status" value="1"/>
</dbReference>
<dbReference type="InterPro" id="IPR036890">
    <property type="entry name" value="HATPase_C_sf"/>
</dbReference>
<dbReference type="InterPro" id="IPR007891">
    <property type="entry name" value="CHASE3"/>
</dbReference>
<keyword evidence="8" id="KW-1133">Transmembrane helix</keyword>
<reference evidence="11" key="1">
    <citation type="journal article" date="2019" name="Int. J. Syst. Evol. Microbiol.">
        <title>The Global Catalogue of Microorganisms (GCM) 10K type strain sequencing project: providing services to taxonomists for standard genome sequencing and annotation.</title>
        <authorList>
            <consortium name="The Broad Institute Genomics Platform"/>
            <consortium name="The Broad Institute Genome Sequencing Center for Infectious Disease"/>
            <person name="Wu L."/>
            <person name="Ma J."/>
        </authorList>
    </citation>
    <scope>NUCLEOTIDE SEQUENCE [LARGE SCALE GENOMIC DNA]</scope>
    <source>
        <strain evidence="11">CGMCC 1.12989</strain>
    </source>
</reference>
<dbReference type="SUPFAM" id="SSF55874">
    <property type="entry name" value="ATPase domain of HSP90 chaperone/DNA topoisomerase II/histidine kinase"/>
    <property type="match status" value="1"/>
</dbReference>
<dbReference type="PANTHER" id="PTHR41523">
    <property type="entry name" value="TWO-COMPONENT SYSTEM SENSOR PROTEIN"/>
    <property type="match status" value="1"/>
</dbReference>
<feature type="transmembrane region" description="Helical" evidence="8">
    <location>
        <begin position="179"/>
        <end position="199"/>
    </location>
</feature>
<evidence type="ECO:0000256" key="2">
    <source>
        <dbReference type="ARBA" id="ARBA00012438"/>
    </source>
</evidence>
<evidence type="ECO:0000256" key="7">
    <source>
        <dbReference type="ARBA" id="ARBA00022840"/>
    </source>
</evidence>
<comment type="catalytic activity">
    <reaction evidence="1">
        <text>ATP + protein L-histidine = ADP + protein N-phospho-L-histidine.</text>
        <dbReference type="EC" id="2.7.13.3"/>
    </reaction>
</comment>
<keyword evidence="4 10" id="KW-0808">Transferase</keyword>
<evidence type="ECO:0000256" key="3">
    <source>
        <dbReference type="ARBA" id="ARBA00022553"/>
    </source>
</evidence>
<dbReference type="Pfam" id="PF05227">
    <property type="entry name" value="CHASE3"/>
    <property type="match status" value="1"/>
</dbReference>
<evidence type="ECO:0000259" key="9">
    <source>
        <dbReference type="SMART" id="SM00911"/>
    </source>
</evidence>
<evidence type="ECO:0000256" key="6">
    <source>
        <dbReference type="ARBA" id="ARBA00022777"/>
    </source>
</evidence>
<keyword evidence="8" id="KW-0812">Transmembrane</keyword>
<evidence type="ECO:0000313" key="11">
    <source>
        <dbReference type="Proteomes" id="UP001595828"/>
    </source>
</evidence>
<keyword evidence="5" id="KW-0547">Nucleotide-binding</keyword>
<dbReference type="GO" id="GO:0004673">
    <property type="term" value="F:protein histidine kinase activity"/>
    <property type="evidence" value="ECO:0007669"/>
    <property type="project" value="UniProtKB-EC"/>
</dbReference>
<dbReference type="InterPro" id="IPR011102">
    <property type="entry name" value="Sig_transdc_His_kinase_HWE"/>
</dbReference>
<name>A0ABV8RN59_9SPHN</name>
<evidence type="ECO:0000256" key="4">
    <source>
        <dbReference type="ARBA" id="ARBA00022679"/>
    </source>
</evidence>
<accession>A0ABV8RN59</accession>
<organism evidence="10 11">
    <name type="scientific">Novosphingobium tardum</name>
    <dbReference type="NCBI Taxonomy" id="1538021"/>
    <lineage>
        <taxon>Bacteria</taxon>
        <taxon>Pseudomonadati</taxon>
        <taxon>Pseudomonadota</taxon>
        <taxon>Alphaproteobacteria</taxon>
        <taxon>Sphingomonadales</taxon>
        <taxon>Sphingomonadaceae</taxon>
        <taxon>Novosphingobium</taxon>
    </lineage>
</organism>
<dbReference type="PANTHER" id="PTHR41523:SF8">
    <property type="entry name" value="ETHYLENE RESPONSE SENSOR PROTEIN"/>
    <property type="match status" value="1"/>
</dbReference>
<keyword evidence="3" id="KW-0597">Phosphoprotein</keyword>
<dbReference type="Pfam" id="PF07536">
    <property type="entry name" value="HWE_HK"/>
    <property type="match status" value="1"/>
</dbReference>